<dbReference type="AlphaFoldDB" id="A0A2G9YQA5"/>
<keyword evidence="1" id="KW-0472">Membrane</keyword>
<organism evidence="2 3">
    <name type="scientific">Candidatus Nealsonbacteria bacterium CG23_combo_of_CG06-09_8_20_14_all_40_13</name>
    <dbReference type="NCBI Taxonomy" id="1974724"/>
    <lineage>
        <taxon>Bacteria</taxon>
        <taxon>Candidatus Nealsoniibacteriota</taxon>
    </lineage>
</organism>
<dbReference type="EMBL" id="PCRM01000040">
    <property type="protein sequence ID" value="PIP21426.1"/>
    <property type="molecule type" value="Genomic_DNA"/>
</dbReference>
<dbReference type="Proteomes" id="UP000231567">
    <property type="component" value="Unassembled WGS sequence"/>
</dbReference>
<feature type="transmembrane region" description="Helical" evidence="1">
    <location>
        <begin position="51"/>
        <end position="74"/>
    </location>
</feature>
<evidence type="ECO:0000313" key="2">
    <source>
        <dbReference type="EMBL" id="PIP21426.1"/>
    </source>
</evidence>
<evidence type="ECO:0000313" key="3">
    <source>
        <dbReference type="Proteomes" id="UP000231567"/>
    </source>
</evidence>
<reference evidence="2 3" key="1">
    <citation type="submission" date="2017-09" db="EMBL/GenBank/DDBJ databases">
        <title>Depth-based differentiation of microbial function through sediment-hosted aquifers and enrichment of novel symbionts in the deep terrestrial subsurface.</title>
        <authorList>
            <person name="Probst A.J."/>
            <person name="Ladd B."/>
            <person name="Jarett J.K."/>
            <person name="Geller-Mcgrath D.E."/>
            <person name="Sieber C.M."/>
            <person name="Emerson J.B."/>
            <person name="Anantharaman K."/>
            <person name="Thomas B.C."/>
            <person name="Malmstrom R."/>
            <person name="Stieglmeier M."/>
            <person name="Klingl A."/>
            <person name="Woyke T."/>
            <person name="Ryan C.M."/>
            <person name="Banfield J.F."/>
        </authorList>
    </citation>
    <scope>NUCLEOTIDE SEQUENCE [LARGE SCALE GENOMIC DNA]</scope>
    <source>
        <strain evidence="2">CG23_combo_of_CG06-09_8_20_14_all_40_13</strain>
    </source>
</reference>
<protein>
    <submittedName>
        <fullName evidence="2">Uncharacterized protein</fullName>
    </submittedName>
</protein>
<accession>A0A2G9YQA5</accession>
<comment type="caution">
    <text evidence="2">The sequence shown here is derived from an EMBL/GenBank/DDBJ whole genome shotgun (WGS) entry which is preliminary data.</text>
</comment>
<evidence type="ECO:0000256" key="1">
    <source>
        <dbReference type="SAM" id="Phobius"/>
    </source>
</evidence>
<gene>
    <name evidence="2" type="ORF">COX39_02990</name>
</gene>
<name>A0A2G9YQA5_9BACT</name>
<proteinExistence type="predicted"/>
<sequence length="112" mass="12718">MLGRIEEIDQKIIQVQKSTKTLFSFFAPWHHYCRSKCKPYYSWHLNPFSKLAHWTFLIIYCLSLSLIIVSLSIAPPAPPTQAAIYTNTSADVVVGQPDFTTGTAGTTQRHFK</sequence>
<keyword evidence="1" id="KW-1133">Transmembrane helix</keyword>
<keyword evidence="1" id="KW-0812">Transmembrane</keyword>